<feature type="region of interest" description="Disordered" evidence="1">
    <location>
        <begin position="1"/>
        <end position="39"/>
    </location>
</feature>
<keyword evidence="4" id="KW-1185">Reference proteome</keyword>
<dbReference type="PANTHER" id="PTHR24559">
    <property type="entry name" value="TRANSPOSON TY3-I GAG-POL POLYPROTEIN"/>
    <property type="match status" value="1"/>
</dbReference>
<gene>
    <name evidence="3" type="ORF">SLEP1_g49111</name>
</gene>
<dbReference type="InterPro" id="IPR000477">
    <property type="entry name" value="RT_dom"/>
</dbReference>
<dbReference type="PANTHER" id="PTHR24559:SF444">
    <property type="entry name" value="REVERSE TRANSCRIPTASE DOMAIN-CONTAINING PROTEIN"/>
    <property type="match status" value="1"/>
</dbReference>
<evidence type="ECO:0000256" key="1">
    <source>
        <dbReference type="SAM" id="MobiDB-lite"/>
    </source>
</evidence>
<proteinExistence type="predicted"/>
<sequence length="405" mass="46100">MPPRKSKDKEVQPAQAEHANNSPVYSEGENDPVVPPLLSPFMEQSYGNPIFKEKDADWKDELAKSYHRHQPQHRYIPPTRKGNVGPYHQPHPRDFFQSQDPFPTMSVGVNVANLRNVARNRSLPYAQRNLAAEDLRWVIEAQRSKHSRSVRLDRQRLEGQGRIIMTRNFSPECDRHHSAGTRSLRMVKSPLRPHQPTERNMVWVRKKKKETVTLPLLEKDDQSPASPKVASVIVSPDEILKATFEAQEQPRNLGGGVNRSRGVLPVELTVGNRTLMFVFFVVDIVATYNALLGAVGTFEWVVMLFGLKNGGATYQRALNVIFHDMIGKFMEIYIDDVVVKSHGEEDHLVHLRKAFERMRQHGLKMNPLKCAFGVFASNFLGYLVHDRGLEVDKNKARAVIEAKPP</sequence>
<protein>
    <recommendedName>
        <fullName evidence="2">Reverse transcriptase domain-containing protein</fullName>
    </recommendedName>
</protein>
<evidence type="ECO:0000313" key="4">
    <source>
        <dbReference type="Proteomes" id="UP001054252"/>
    </source>
</evidence>
<dbReference type="CDD" id="cd01647">
    <property type="entry name" value="RT_LTR"/>
    <property type="match status" value="1"/>
</dbReference>
<dbReference type="Proteomes" id="UP001054252">
    <property type="component" value="Unassembled WGS sequence"/>
</dbReference>
<dbReference type="InterPro" id="IPR043502">
    <property type="entry name" value="DNA/RNA_pol_sf"/>
</dbReference>
<dbReference type="Gene3D" id="3.30.70.270">
    <property type="match status" value="1"/>
</dbReference>
<feature type="compositionally biased region" description="Basic and acidic residues" evidence="1">
    <location>
        <begin position="1"/>
        <end position="11"/>
    </location>
</feature>
<feature type="domain" description="Reverse transcriptase" evidence="2">
    <location>
        <begin position="295"/>
        <end position="382"/>
    </location>
</feature>
<accession>A0AAV5LXS8</accession>
<dbReference type="EMBL" id="BPVZ01000151">
    <property type="protein sequence ID" value="GKV41604.1"/>
    <property type="molecule type" value="Genomic_DNA"/>
</dbReference>
<name>A0AAV5LXS8_9ROSI</name>
<comment type="caution">
    <text evidence="3">The sequence shown here is derived from an EMBL/GenBank/DDBJ whole genome shotgun (WGS) entry which is preliminary data.</text>
</comment>
<dbReference type="Pfam" id="PF00078">
    <property type="entry name" value="RVT_1"/>
    <property type="match status" value="1"/>
</dbReference>
<dbReference type="InterPro" id="IPR043128">
    <property type="entry name" value="Rev_trsase/Diguanyl_cyclase"/>
</dbReference>
<dbReference type="AlphaFoldDB" id="A0AAV5LXS8"/>
<organism evidence="3 4">
    <name type="scientific">Rubroshorea leprosula</name>
    <dbReference type="NCBI Taxonomy" id="152421"/>
    <lineage>
        <taxon>Eukaryota</taxon>
        <taxon>Viridiplantae</taxon>
        <taxon>Streptophyta</taxon>
        <taxon>Embryophyta</taxon>
        <taxon>Tracheophyta</taxon>
        <taxon>Spermatophyta</taxon>
        <taxon>Magnoliopsida</taxon>
        <taxon>eudicotyledons</taxon>
        <taxon>Gunneridae</taxon>
        <taxon>Pentapetalae</taxon>
        <taxon>rosids</taxon>
        <taxon>malvids</taxon>
        <taxon>Malvales</taxon>
        <taxon>Dipterocarpaceae</taxon>
        <taxon>Rubroshorea</taxon>
    </lineage>
</organism>
<dbReference type="SUPFAM" id="SSF56672">
    <property type="entry name" value="DNA/RNA polymerases"/>
    <property type="match status" value="1"/>
</dbReference>
<evidence type="ECO:0000313" key="3">
    <source>
        <dbReference type="EMBL" id="GKV41604.1"/>
    </source>
</evidence>
<dbReference type="InterPro" id="IPR053134">
    <property type="entry name" value="RNA-dir_DNA_polymerase"/>
</dbReference>
<evidence type="ECO:0000259" key="2">
    <source>
        <dbReference type="Pfam" id="PF00078"/>
    </source>
</evidence>
<reference evidence="3 4" key="1">
    <citation type="journal article" date="2021" name="Commun. Biol.">
        <title>The genome of Shorea leprosula (Dipterocarpaceae) highlights the ecological relevance of drought in aseasonal tropical rainforests.</title>
        <authorList>
            <person name="Ng K.K.S."/>
            <person name="Kobayashi M.J."/>
            <person name="Fawcett J.A."/>
            <person name="Hatakeyama M."/>
            <person name="Paape T."/>
            <person name="Ng C.H."/>
            <person name="Ang C.C."/>
            <person name="Tnah L.H."/>
            <person name="Lee C.T."/>
            <person name="Nishiyama T."/>
            <person name="Sese J."/>
            <person name="O'Brien M.J."/>
            <person name="Copetti D."/>
            <person name="Mohd Noor M.I."/>
            <person name="Ong R.C."/>
            <person name="Putra M."/>
            <person name="Sireger I.Z."/>
            <person name="Indrioko S."/>
            <person name="Kosugi Y."/>
            <person name="Izuno A."/>
            <person name="Isagi Y."/>
            <person name="Lee S.L."/>
            <person name="Shimizu K.K."/>
        </authorList>
    </citation>
    <scope>NUCLEOTIDE SEQUENCE [LARGE SCALE GENOMIC DNA]</scope>
    <source>
        <strain evidence="3">214</strain>
    </source>
</reference>